<dbReference type="Pfam" id="PF00672">
    <property type="entry name" value="HAMP"/>
    <property type="match status" value="1"/>
</dbReference>
<evidence type="ECO:0000259" key="9">
    <source>
        <dbReference type="PROSITE" id="PS50885"/>
    </source>
</evidence>
<dbReference type="eggNOG" id="COG2770">
    <property type="taxonomic scope" value="Bacteria"/>
</dbReference>
<dbReference type="SUPFAM" id="SSF158472">
    <property type="entry name" value="HAMP domain-like"/>
    <property type="match status" value="1"/>
</dbReference>
<evidence type="ECO:0000256" key="1">
    <source>
        <dbReference type="ARBA" id="ARBA00004651"/>
    </source>
</evidence>
<dbReference type="InterPro" id="IPR050697">
    <property type="entry name" value="Adenylyl/Guanylyl_Cyclase_3/4"/>
</dbReference>
<dbReference type="eggNOG" id="COG2114">
    <property type="taxonomic scope" value="Bacteria"/>
</dbReference>
<dbReference type="STRING" id="644548.SCNU_14671"/>
<dbReference type="PANTHER" id="PTHR43081">
    <property type="entry name" value="ADENYLATE CYCLASE, TERMINAL-DIFFERENTIATION SPECIFIC-RELATED"/>
    <property type="match status" value="1"/>
</dbReference>
<proteinExistence type="inferred from homology"/>
<feature type="transmembrane region" description="Helical" evidence="7">
    <location>
        <begin position="99"/>
        <end position="121"/>
    </location>
</feature>
<evidence type="ECO:0000259" key="8">
    <source>
        <dbReference type="PROSITE" id="PS50125"/>
    </source>
</evidence>
<evidence type="ECO:0000256" key="4">
    <source>
        <dbReference type="ARBA" id="ARBA00022692"/>
    </source>
</evidence>
<feature type="transmembrane region" description="Helical" evidence="7">
    <location>
        <begin position="173"/>
        <end position="197"/>
    </location>
</feature>
<evidence type="ECO:0000256" key="5">
    <source>
        <dbReference type="ARBA" id="ARBA00022989"/>
    </source>
</evidence>
<dbReference type="PROSITE" id="PS50885">
    <property type="entry name" value="HAMP"/>
    <property type="match status" value="1"/>
</dbReference>
<evidence type="ECO:0000256" key="3">
    <source>
        <dbReference type="ARBA" id="ARBA00022475"/>
    </source>
</evidence>
<keyword evidence="10" id="KW-0808">Transferase</keyword>
<dbReference type="GO" id="GO:0004016">
    <property type="term" value="F:adenylate cyclase activity"/>
    <property type="evidence" value="ECO:0007669"/>
    <property type="project" value="UniProtKB-ARBA"/>
</dbReference>
<evidence type="ECO:0000313" key="11">
    <source>
        <dbReference type="Proteomes" id="UP000035065"/>
    </source>
</evidence>
<dbReference type="PROSITE" id="PS50125">
    <property type="entry name" value="GUANYLATE_CYCLASE_2"/>
    <property type="match status" value="1"/>
</dbReference>
<keyword evidence="3" id="KW-1003">Cell membrane</keyword>
<evidence type="ECO:0000256" key="7">
    <source>
        <dbReference type="SAM" id="Phobius"/>
    </source>
</evidence>
<dbReference type="GO" id="GO:0035556">
    <property type="term" value="P:intracellular signal transduction"/>
    <property type="evidence" value="ECO:0007669"/>
    <property type="project" value="InterPro"/>
</dbReference>
<keyword evidence="5 7" id="KW-1133">Transmembrane helix</keyword>
<keyword evidence="11" id="KW-1185">Reference proteome</keyword>
<keyword evidence="10" id="KW-0418">Kinase</keyword>
<feature type="domain" description="HAMP" evidence="9">
    <location>
        <begin position="283"/>
        <end position="335"/>
    </location>
</feature>
<dbReference type="AlphaFoldDB" id="F1YLZ0"/>
<accession>F1YLZ0</accession>
<dbReference type="Pfam" id="PF00211">
    <property type="entry name" value="Guanylate_cyc"/>
    <property type="match status" value="1"/>
</dbReference>
<keyword evidence="4 7" id="KW-0812">Transmembrane</keyword>
<dbReference type="SMART" id="SM00304">
    <property type="entry name" value="HAMP"/>
    <property type="match status" value="1"/>
</dbReference>
<protein>
    <submittedName>
        <fullName evidence="10">Histidine kinase HAMP region domain-containing protein</fullName>
    </submittedName>
</protein>
<dbReference type="Gene3D" id="3.30.70.1230">
    <property type="entry name" value="Nucleotide cyclase"/>
    <property type="match status" value="1"/>
</dbReference>
<evidence type="ECO:0000256" key="2">
    <source>
        <dbReference type="ARBA" id="ARBA00005381"/>
    </source>
</evidence>
<dbReference type="CDD" id="cd06225">
    <property type="entry name" value="HAMP"/>
    <property type="match status" value="1"/>
</dbReference>
<dbReference type="InterPro" id="IPR029787">
    <property type="entry name" value="Nucleotide_cyclase"/>
</dbReference>
<organism evidence="10 11">
    <name type="scientific">Gordonia neofelifaecis NRRL B-59395</name>
    <dbReference type="NCBI Taxonomy" id="644548"/>
    <lineage>
        <taxon>Bacteria</taxon>
        <taxon>Bacillati</taxon>
        <taxon>Actinomycetota</taxon>
        <taxon>Actinomycetes</taxon>
        <taxon>Mycobacteriales</taxon>
        <taxon>Gordoniaceae</taxon>
        <taxon>Gordonia</taxon>
    </lineage>
</organism>
<reference evidence="10 11" key="1">
    <citation type="journal article" date="2011" name="J. Bacteriol.">
        <title>Draft Genome Sequence of Gordonia neofelifaecis NRRL B-59395, a Cholesterol-Degrading Actinomycete.</title>
        <authorList>
            <person name="Ge F."/>
            <person name="Li W."/>
            <person name="Chen G."/>
            <person name="Liu Y."/>
            <person name="Zhang G."/>
            <person name="Yong B."/>
            <person name="Wang Q."/>
            <person name="Wang N."/>
            <person name="Huang Z."/>
            <person name="Li W."/>
            <person name="Wang J."/>
            <person name="Wu C."/>
            <person name="Xie Q."/>
            <person name="Liu G."/>
        </authorList>
    </citation>
    <scope>NUCLEOTIDE SEQUENCE [LARGE SCALE GENOMIC DNA]</scope>
    <source>
        <strain evidence="10 11">NRRL B-59395</strain>
    </source>
</reference>
<dbReference type="SUPFAM" id="SSF55073">
    <property type="entry name" value="Nucleotide cyclase"/>
    <property type="match status" value="1"/>
</dbReference>
<evidence type="ECO:0000313" key="10">
    <source>
        <dbReference type="EMBL" id="EGD54241.1"/>
    </source>
</evidence>
<feature type="transmembrane region" description="Helical" evidence="7">
    <location>
        <begin position="226"/>
        <end position="249"/>
    </location>
</feature>
<feature type="transmembrane region" description="Helical" evidence="7">
    <location>
        <begin position="261"/>
        <end position="282"/>
    </location>
</feature>
<dbReference type="InterPro" id="IPR001054">
    <property type="entry name" value="A/G_cyclase"/>
</dbReference>
<dbReference type="GO" id="GO:0016301">
    <property type="term" value="F:kinase activity"/>
    <property type="evidence" value="ECO:0007669"/>
    <property type="project" value="UniProtKB-KW"/>
</dbReference>
<dbReference type="Gene3D" id="6.10.340.10">
    <property type="match status" value="1"/>
</dbReference>
<keyword evidence="6 7" id="KW-0472">Membrane</keyword>
<feature type="domain" description="Guanylate cyclase" evidence="8">
    <location>
        <begin position="367"/>
        <end position="490"/>
    </location>
</feature>
<feature type="transmembrane region" description="Helical" evidence="7">
    <location>
        <begin position="149"/>
        <end position="167"/>
    </location>
</feature>
<comment type="caution">
    <text evidence="10">The sequence shown here is derived from an EMBL/GenBank/DDBJ whole genome shotgun (WGS) entry which is preliminary data.</text>
</comment>
<dbReference type="SMART" id="SM00044">
    <property type="entry name" value="CYCc"/>
    <property type="match status" value="1"/>
</dbReference>
<dbReference type="CDD" id="cd07302">
    <property type="entry name" value="CHD"/>
    <property type="match status" value="1"/>
</dbReference>
<dbReference type="RefSeq" id="WP_009680132.1">
    <property type="nucleotide sequence ID" value="NZ_AEUD01000013.1"/>
</dbReference>
<gene>
    <name evidence="10" type="ORF">SCNU_14671</name>
</gene>
<dbReference type="InterPro" id="IPR003660">
    <property type="entry name" value="HAMP_dom"/>
</dbReference>
<dbReference type="PANTHER" id="PTHR43081:SF17">
    <property type="entry name" value="BLL5647 PROTEIN"/>
    <property type="match status" value="1"/>
</dbReference>
<comment type="subcellular location">
    <subcellularLocation>
        <location evidence="1">Cell membrane</location>
        <topology evidence="1">Multi-pass membrane protein</topology>
    </subcellularLocation>
</comment>
<dbReference type="Proteomes" id="UP000035065">
    <property type="component" value="Unassembled WGS sequence"/>
</dbReference>
<dbReference type="GO" id="GO:0005886">
    <property type="term" value="C:plasma membrane"/>
    <property type="evidence" value="ECO:0007669"/>
    <property type="project" value="UniProtKB-SubCell"/>
</dbReference>
<dbReference type="GO" id="GO:0006171">
    <property type="term" value="P:cAMP biosynthetic process"/>
    <property type="evidence" value="ECO:0007669"/>
    <property type="project" value="TreeGrafter"/>
</dbReference>
<evidence type="ECO:0000256" key="6">
    <source>
        <dbReference type="ARBA" id="ARBA00023136"/>
    </source>
</evidence>
<sequence length="575" mass="62208">MRDQTRADLHRFAIWMDRRLKLAYFGGRLVEGGSERVANEWRAMDIDTRRGIVARAIVLGGAIMGGAKILISIETFIAVMLAFSGGELTLHSGNDDPGMLAILMSTLVGLLVSIAISLLFLRPQFAWFVSGTPADDERRMQVQVIPARVVYADLVGWLAAYVTYVLVSGAQPVFLLAMLVAFMLAATTSACLNYMFIESAVRPLVVLALGGRSMRFAMHGVRERMAVIWLVSSAVPMVGMVTIIVGRALDLVPQVHDNFDWPIAFLAFIALASGARVVGLVGRAIRDPLNEMSTVVEAASDGDLTQRVAVYDSSEIGVLQDGINGMLDGLEERDRMREIFSRHVGVGVADLALEHDGELVGSNTDAAMIFVDITGSTSFAARRDPRETAVVLNAFFSIVAEVVAEHGGFINKFEGDAALVVFGAPEPMDNPAEAALAAARELGEALGEKLPLEWGMAVSYGSVFAGNIGARTRYEYTVIGDPVNECARLSDRAKEGYSPVYASGAAVDRAGEAEAGRWRRVDRVTLRGRAEPTEIFAPRDLLVRAEPPSLGSVLADLVKFARPRERPQRVAPKEQ</sequence>
<name>F1YLZ0_9ACTN</name>
<feature type="transmembrane region" description="Helical" evidence="7">
    <location>
        <begin position="52"/>
        <end position="79"/>
    </location>
</feature>
<dbReference type="EMBL" id="AEUD01000013">
    <property type="protein sequence ID" value="EGD54241.1"/>
    <property type="molecule type" value="Genomic_DNA"/>
</dbReference>
<comment type="similarity">
    <text evidence="2">Belongs to the adenylyl cyclase class-3 family.</text>
</comment>